<dbReference type="EMBL" id="CP002568">
    <property type="protein sequence ID" value="ADZ71505.1"/>
    <property type="molecule type" value="Genomic_DNA"/>
</dbReference>
<sequence length="272" mass="29990">MLNRKNRYYGFVNHNLLTLACDKAESRTPPVFDPGETPMPVISFANAKGGAGKTTAALLLATEVAERGKTVIIFDADPQRWISTWSDLPGRHPNIEVQSQLTPATITDQILDATRQVDYVIVDLEGTENLMVANAISVSDLVVVPIQGSCMDARGGAKIIRLIAKLEQVVRHDIRHCVALTRTNAAVTTRALKAVQDHLAVSGIDVLLTPIVERAAYRDMFEFGGGLANLDPKTVTNLDKARENAEMFAAEVLERAEVRRPRRWYDVFRKAS</sequence>
<dbReference type="eggNOG" id="COG1192">
    <property type="taxonomic scope" value="Bacteria"/>
</dbReference>
<name>F2IWC0_POLGS</name>
<keyword evidence="2" id="KW-1185">Reference proteome</keyword>
<dbReference type="STRING" id="991905.SL003B_3082"/>
<dbReference type="SUPFAM" id="SSF52540">
    <property type="entry name" value="P-loop containing nucleoside triphosphate hydrolases"/>
    <property type="match status" value="1"/>
</dbReference>
<dbReference type="InterPro" id="IPR009744">
    <property type="entry name" value="VirC1"/>
</dbReference>
<dbReference type="PANTHER" id="PTHR13696:SF96">
    <property type="entry name" value="COBQ_COBB_MIND_PARA NUCLEOTIDE BINDING DOMAIN-CONTAINING PROTEIN"/>
    <property type="match status" value="1"/>
</dbReference>
<evidence type="ECO:0000313" key="2">
    <source>
        <dbReference type="Proteomes" id="UP000008130"/>
    </source>
</evidence>
<dbReference type="HOGENOM" id="CLU_037612_5_5_5"/>
<reference evidence="1 2" key="1">
    <citation type="journal article" date="2011" name="J. Bacteriol.">
        <title>Complete genome sequence of Polymorphum gilvum SL003B-26A1T, a crude oil-degrading bacterium from oil-polluted saline soil.</title>
        <authorList>
            <person name="Li S.G."/>
            <person name="Tang Y.Q."/>
            <person name="Nie Y."/>
            <person name="Cai M."/>
            <person name="Wu X.L."/>
        </authorList>
    </citation>
    <scope>NUCLEOTIDE SEQUENCE [LARGE SCALE GENOMIC DNA]</scope>
    <source>
        <strain evidence="2">LMG 25793 / CGMCC 1.9160 / SL003B-26A1</strain>
    </source>
</reference>
<dbReference type="AlphaFoldDB" id="F2IWC0"/>
<dbReference type="PATRIC" id="fig|991905.3.peg.3166"/>
<protein>
    <submittedName>
        <fullName evidence="1">CobQ/CobB/MinD/ParA nucleotide binding domain, putative</fullName>
    </submittedName>
</protein>
<gene>
    <name evidence="1" type="ordered locus">SL003B_3082</name>
</gene>
<dbReference type="PROSITE" id="PS51257">
    <property type="entry name" value="PROKAR_LIPOPROTEIN"/>
    <property type="match status" value="1"/>
</dbReference>
<dbReference type="PANTHER" id="PTHR13696">
    <property type="entry name" value="P-LOOP CONTAINING NUCLEOSIDE TRIPHOSPHATE HYDROLASE"/>
    <property type="match status" value="1"/>
</dbReference>
<dbReference type="InterPro" id="IPR050678">
    <property type="entry name" value="DNA_Partitioning_ATPase"/>
</dbReference>
<accession>F2IWC0</accession>
<organism evidence="1 2">
    <name type="scientific">Polymorphum gilvum (strain LMG 25793 / CGMCC 1.9160 / SL003B-26A1)</name>
    <dbReference type="NCBI Taxonomy" id="991905"/>
    <lineage>
        <taxon>Bacteria</taxon>
        <taxon>Pseudomonadati</taxon>
        <taxon>Pseudomonadota</taxon>
        <taxon>Alphaproteobacteria</taxon>
        <taxon>Rhodobacterales</taxon>
        <taxon>Paracoccaceae</taxon>
        <taxon>Polymorphum</taxon>
    </lineage>
</organism>
<dbReference type="Pfam" id="PF07015">
    <property type="entry name" value="VirC1"/>
    <property type="match status" value="1"/>
</dbReference>
<dbReference type="InterPro" id="IPR027417">
    <property type="entry name" value="P-loop_NTPase"/>
</dbReference>
<evidence type="ECO:0000313" key="1">
    <source>
        <dbReference type="EMBL" id="ADZ71505.1"/>
    </source>
</evidence>
<dbReference type="CDD" id="cd02042">
    <property type="entry name" value="ParAB_family"/>
    <property type="match status" value="1"/>
</dbReference>
<dbReference type="Proteomes" id="UP000008130">
    <property type="component" value="Chromosome"/>
</dbReference>
<dbReference type="KEGG" id="pgv:SL003B_3082"/>
<dbReference type="Gene3D" id="3.40.50.300">
    <property type="entry name" value="P-loop containing nucleotide triphosphate hydrolases"/>
    <property type="match status" value="1"/>
</dbReference>
<proteinExistence type="predicted"/>